<evidence type="ECO:0000313" key="2">
    <source>
        <dbReference type="EMBL" id="GLK52797.1"/>
    </source>
</evidence>
<sequence length="100" mass="11234">MTRLFLLALSLVLTALIALAVGTGDFSAAGDWLISRPWGRVTLADLYIGFILSAIVIGCFERRWILRIVWIAPVFVLGNVWTAIWFAWRAPELFRRLAAS</sequence>
<evidence type="ECO:0000256" key="1">
    <source>
        <dbReference type="SAM" id="Phobius"/>
    </source>
</evidence>
<name>A0A9W6MP56_9PROT</name>
<reference evidence="2" key="1">
    <citation type="journal article" date="2014" name="Int. J. Syst. Evol. Microbiol.">
        <title>Complete genome sequence of Corynebacterium casei LMG S-19264T (=DSM 44701T), isolated from a smear-ripened cheese.</title>
        <authorList>
            <consortium name="US DOE Joint Genome Institute (JGI-PGF)"/>
            <person name="Walter F."/>
            <person name="Albersmeier A."/>
            <person name="Kalinowski J."/>
            <person name="Ruckert C."/>
        </authorList>
    </citation>
    <scope>NUCLEOTIDE SEQUENCE</scope>
    <source>
        <strain evidence="2">VKM B-1513</strain>
    </source>
</reference>
<organism evidence="2 3">
    <name type="scientific">Maricaulis virginensis</name>
    <dbReference type="NCBI Taxonomy" id="144022"/>
    <lineage>
        <taxon>Bacteria</taxon>
        <taxon>Pseudomonadati</taxon>
        <taxon>Pseudomonadota</taxon>
        <taxon>Alphaproteobacteria</taxon>
        <taxon>Maricaulales</taxon>
        <taxon>Maricaulaceae</taxon>
        <taxon>Maricaulis</taxon>
    </lineage>
</organism>
<dbReference type="EMBL" id="BSFE01000006">
    <property type="protein sequence ID" value="GLK52797.1"/>
    <property type="molecule type" value="Genomic_DNA"/>
</dbReference>
<evidence type="ECO:0008006" key="4">
    <source>
        <dbReference type="Google" id="ProtNLM"/>
    </source>
</evidence>
<accession>A0A9W6MP56</accession>
<reference evidence="2" key="2">
    <citation type="submission" date="2023-01" db="EMBL/GenBank/DDBJ databases">
        <authorList>
            <person name="Sun Q."/>
            <person name="Evtushenko L."/>
        </authorList>
    </citation>
    <scope>NUCLEOTIDE SEQUENCE</scope>
    <source>
        <strain evidence="2">VKM B-1513</strain>
    </source>
</reference>
<keyword evidence="1" id="KW-1133">Transmembrane helix</keyword>
<evidence type="ECO:0000313" key="3">
    <source>
        <dbReference type="Proteomes" id="UP001143486"/>
    </source>
</evidence>
<comment type="caution">
    <text evidence="2">The sequence shown here is derived from an EMBL/GenBank/DDBJ whole genome shotgun (WGS) entry which is preliminary data.</text>
</comment>
<dbReference type="RefSeq" id="WP_271187159.1">
    <property type="nucleotide sequence ID" value="NZ_BSFE01000006.1"/>
</dbReference>
<proteinExistence type="predicted"/>
<feature type="transmembrane region" description="Helical" evidence="1">
    <location>
        <begin position="44"/>
        <end position="61"/>
    </location>
</feature>
<dbReference type="AlphaFoldDB" id="A0A9W6MP56"/>
<dbReference type="Proteomes" id="UP001143486">
    <property type="component" value="Unassembled WGS sequence"/>
</dbReference>
<feature type="transmembrane region" description="Helical" evidence="1">
    <location>
        <begin position="68"/>
        <end position="88"/>
    </location>
</feature>
<keyword evidence="3" id="KW-1185">Reference proteome</keyword>
<protein>
    <recommendedName>
        <fullName evidence="4">DUF1475 domain-containing protein</fullName>
    </recommendedName>
</protein>
<keyword evidence="1" id="KW-0472">Membrane</keyword>
<keyword evidence="1" id="KW-0812">Transmembrane</keyword>
<gene>
    <name evidence="2" type="ORF">GCM10017621_23050</name>
</gene>